<dbReference type="InterPro" id="IPR002110">
    <property type="entry name" value="Ankyrin_rpt"/>
</dbReference>
<dbReference type="Pfam" id="PF13637">
    <property type="entry name" value="Ank_4"/>
    <property type="match status" value="1"/>
</dbReference>
<dbReference type="EMBL" id="KV878212">
    <property type="protein sequence ID" value="OJJ36228.1"/>
    <property type="molecule type" value="Genomic_DNA"/>
</dbReference>
<dbReference type="InterPro" id="IPR036770">
    <property type="entry name" value="Ankyrin_rpt-contain_sf"/>
</dbReference>
<feature type="repeat" description="ANK" evidence="3">
    <location>
        <begin position="415"/>
        <end position="447"/>
    </location>
</feature>
<feature type="repeat" description="ANK" evidence="3">
    <location>
        <begin position="191"/>
        <end position="223"/>
    </location>
</feature>
<dbReference type="AlphaFoldDB" id="A0A1L9RN27"/>
<evidence type="ECO:0000259" key="4">
    <source>
        <dbReference type="PROSITE" id="PS50181"/>
    </source>
</evidence>
<evidence type="ECO:0000313" key="5">
    <source>
        <dbReference type="EMBL" id="OJJ36228.1"/>
    </source>
</evidence>
<dbReference type="PANTHER" id="PTHR24198">
    <property type="entry name" value="ANKYRIN REPEAT AND PROTEIN KINASE DOMAIN-CONTAINING PROTEIN"/>
    <property type="match status" value="1"/>
</dbReference>
<dbReference type="Gene3D" id="1.25.40.20">
    <property type="entry name" value="Ankyrin repeat-containing domain"/>
    <property type="match status" value="4"/>
</dbReference>
<dbReference type="SMART" id="SM00248">
    <property type="entry name" value="ANK"/>
    <property type="match status" value="13"/>
</dbReference>
<feature type="repeat" description="ANK" evidence="3">
    <location>
        <begin position="224"/>
        <end position="256"/>
    </location>
</feature>
<feature type="domain" description="F-box" evidence="4">
    <location>
        <begin position="1"/>
        <end position="45"/>
    </location>
</feature>
<dbReference type="InterPro" id="IPR001810">
    <property type="entry name" value="F-box_dom"/>
</dbReference>
<gene>
    <name evidence="5" type="ORF">ASPWEDRAFT_184170</name>
</gene>
<evidence type="ECO:0000256" key="3">
    <source>
        <dbReference type="PROSITE-ProRule" id="PRU00023"/>
    </source>
</evidence>
<evidence type="ECO:0000313" key="6">
    <source>
        <dbReference type="Proteomes" id="UP000184383"/>
    </source>
</evidence>
<sequence>MELIGLPHEILLQIVGNLSEASLNALTQTNRHFYNTLEPLLYRQNVKYGNSLALGFAAERGYINVAEKALKKNPSLEKKLPATRKSSIHFHHTPLCFATRGRGLSVARLVLQHGANPDNTCCRNDRLLTGAARDGDYYLVGLLLEHGAAPDASIDSERPHGRPLVEAVQKQHIKMVRLLLDHGANPNKIGRYGTPLQAAVSGGRIEIVRYLLDAGADINQKRDDGRTALTDALEAGYFDIVQLLLDNGADMEPKGFVLCIAAKCGHYPLVDRLLRLGVSTETRVASTTVTGTPLIYATSYGLQPFPEDIGNSTKRGVETVIRLLEAGADLNARDDQGTHSLYYAVLHSNVPVVNAMLDHDPKLDVDVTRDGSFETPLWRAAYSWSLGDAQMEECTEIVRLLLGQWADPNPCDPRKRISPLWYAAKFGPPGMVQLLLSEGADPNLGTRQSMILFSAVKRGREEDVRSLLEHGANPNEHKDDARGRSPQSPLACAIKDGHYKIAEMLLDYNADPHASPWKDITSKGNVAESPGYSLLEKILARGCDVNEPDSDGATPLYLAVKQGNVDAARLLVRHGADPNLAMDNVSLFCLHSGKEYSQMVELLRELGATNAGDAFTVFNCDRVFQFTRR</sequence>
<dbReference type="Pfam" id="PF12796">
    <property type="entry name" value="Ank_2"/>
    <property type="match status" value="3"/>
</dbReference>
<dbReference type="SUPFAM" id="SSF48403">
    <property type="entry name" value="Ankyrin repeat"/>
    <property type="match status" value="2"/>
</dbReference>
<dbReference type="Pfam" id="PF00023">
    <property type="entry name" value="Ank"/>
    <property type="match status" value="1"/>
</dbReference>
<organism evidence="5 6">
    <name type="scientific">Aspergillus wentii DTO 134E9</name>
    <dbReference type="NCBI Taxonomy" id="1073089"/>
    <lineage>
        <taxon>Eukaryota</taxon>
        <taxon>Fungi</taxon>
        <taxon>Dikarya</taxon>
        <taxon>Ascomycota</taxon>
        <taxon>Pezizomycotina</taxon>
        <taxon>Eurotiomycetes</taxon>
        <taxon>Eurotiomycetidae</taxon>
        <taxon>Eurotiales</taxon>
        <taxon>Aspergillaceae</taxon>
        <taxon>Aspergillus</taxon>
        <taxon>Aspergillus subgen. Cremei</taxon>
    </lineage>
</organism>
<dbReference type="PANTHER" id="PTHR24198:SF165">
    <property type="entry name" value="ANKYRIN REPEAT-CONTAINING PROTEIN-RELATED"/>
    <property type="match status" value="1"/>
</dbReference>
<dbReference type="GeneID" id="63747866"/>
<proteinExistence type="predicted"/>
<dbReference type="PROSITE" id="PS50297">
    <property type="entry name" value="ANK_REP_REGION"/>
    <property type="match status" value="4"/>
</dbReference>
<name>A0A1L9RN27_ASPWE</name>
<dbReference type="PROSITE" id="PS50181">
    <property type="entry name" value="FBOX"/>
    <property type="match status" value="1"/>
</dbReference>
<protein>
    <recommendedName>
        <fullName evidence="4">F-box domain-containing protein</fullName>
    </recommendedName>
</protein>
<feature type="repeat" description="ANK" evidence="3">
    <location>
        <begin position="551"/>
        <end position="583"/>
    </location>
</feature>
<dbReference type="Proteomes" id="UP000184383">
    <property type="component" value="Unassembled WGS sequence"/>
</dbReference>
<dbReference type="STRING" id="1073089.A0A1L9RN27"/>
<dbReference type="Pfam" id="PF12937">
    <property type="entry name" value="F-box-like"/>
    <property type="match status" value="1"/>
</dbReference>
<evidence type="ECO:0000256" key="2">
    <source>
        <dbReference type="ARBA" id="ARBA00023043"/>
    </source>
</evidence>
<dbReference type="RefSeq" id="XP_040689904.1">
    <property type="nucleotide sequence ID" value="XM_040832018.1"/>
</dbReference>
<feature type="repeat" description="ANK" evidence="3">
    <location>
        <begin position="163"/>
        <end position="191"/>
    </location>
</feature>
<dbReference type="VEuPathDB" id="FungiDB:ASPWEDRAFT_184170"/>
<keyword evidence="6" id="KW-1185">Reference proteome</keyword>
<dbReference type="OrthoDB" id="4772757at2759"/>
<dbReference type="PROSITE" id="PS50088">
    <property type="entry name" value="ANK_REPEAT"/>
    <property type="match status" value="5"/>
</dbReference>
<keyword evidence="2 3" id="KW-0040">ANK repeat</keyword>
<reference evidence="6" key="1">
    <citation type="journal article" date="2017" name="Genome Biol.">
        <title>Comparative genomics reveals high biological diversity and specific adaptations in the industrially and medically important fungal genus Aspergillus.</title>
        <authorList>
            <person name="de Vries R.P."/>
            <person name="Riley R."/>
            <person name="Wiebenga A."/>
            <person name="Aguilar-Osorio G."/>
            <person name="Amillis S."/>
            <person name="Uchima C.A."/>
            <person name="Anderluh G."/>
            <person name="Asadollahi M."/>
            <person name="Askin M."/>
            <person name="Barry K."/>
            <person name="Battaglia E."/>
            <person name="Bayram O."/>
            <person name="Benocci T."/>
            <person name="Braus-Stromeyer S.A."/>
            <person name="Caldana C."/>
            <person name="Canovas D."/>
            <person name="Cerqueira G.C."/>
            <person name="Chen F."/>
            <person name="Chen W."/>
            <person name="Choi C."/>
            <person name="Clum A."/>
            <person name="Dos Santos R.A."/>
            <person name="Damasio A.R."/>
            <person name="Diallinas G."/>
            <person name="Emri T."/>
            <person name="Fekete E."/>
            <person name="Flipphi M."/>
            <person name="Freyberg S."/>
            <person name="Gallo A."/>
            <person name="Gournas C."/>
            <person name="Habgood R."/>
            <person name="Hainaut M."/>
            <person name="Harispe M.L."/>
            <person name="Henrissat B."/>
            <person name="Hilden K.S."/>
            <person name="Hope R."/>
            <person name="Hossain A."/>
            <person name="Karabika E."/>
            <person name="Karaffa L."/>
            <person name="Karanyi Z."/>
            <person name="Krasevec N."/>
            <person name="Kuo A."/>
            <person name="Kusch H."/>
            <person name="LaButti K."/>
            <person name="Lagendijk E.L."/>
            <person name="Lapidus A."/>
            <person name="Levasseur A."/>
            <person name="Lindquist E."/>
            <person name="Lipzen A."/>
            <person name="Logrieco A.F."/>
            <person name="MacCabe A."/>
            <person name="Maekelae M.R."/>
            <person name="Malavazi I."/>
            <person name="Melin P."/>
            <person name="Meyer V."/>
            <person name="Mielnichuk N."/>
            <person name="Miskei M."/>
            <person name="Molnar A.P."/>
            <person name="Mule G."/>
            <person name="Ngan C.Y."/>
            <person name="Orejas M."/>
            <person name="Orosz E."/>
            <person name="Ouedraogo J.P."/>
            <person name="Overkamp K.M."/>
            <person name="Park H.-S."/>
            <person name="Perrone G."/>
            <person name="Piumi F."/>
            <person name="Punt P.J."/>
            <person name="Ram A.F."/>
            <person name="Ramon A."/>
            <person name="Rauscher S."/>
            <person name="Record E."/>
            <person name="Riano-Pachon D.M."/>
            <person name="Robert V."/>
            <person name="Roehrig J."/>
            <person name="Ruller R."/>
            <person name="Salamov A."/>
            <person name="Salih N.S."/>
            <person name="Samson R.A."/>
            <person name="Sandor E."/>
            <person name="Sanguinetti M."/>
            <person name="Schuetze T."/>
            <person name="Sepcic K."/>
            <person name="Shelest E."/>
            <person name="Sherlock G."/>
            <person name="Sophianopoulou V."/>
            <person name="Squina F.M."/>
            <person name="Sun H."/>
            <person name="Susca A."/>
            <person name="Todd R.B."/>
            <person name="Tsang A."/>
            <person name="Unkles S.E."/>
            <person name="van de Wiele N."/>
            <person name="van Rossen-Uffink D."/>
            <person name="Oliveira J.V."/>
            <person name="Vesth T.C."/>
            <person name="Visser J."/>
            <person name="Yu J.-H."/>
            <person name="Zhou M."/>
            <person name="Andersen M.R."/>
            <person name="Archer D.B."/>
            <person name="Baker S.E."/>
            <person name="Benoit I."/>
            <person name="Brakhage A.A."/>
            <person name="Braus G.H."/>
            <person name="Fischer R."/>
            <person name="Frisvad J.C."/>
            <person name="Goldman G.H."/>
            <person name="Houbraken J."/>
            <person name="Oakley B."/>
            <person name="Pocsi I."/>
            <person name="Scazzocchio C."/>
            <person name="Seiboth B."/>
            <person name="vanKuyk P.A."/>
            <person name="Wortman J."/>
            <person name="Dyer P.S."/>
            <person name="Grigoriev I.V."/>
        </authorList>
    </citation>
    <scope>NUCLEOTIDE SEQUENCE [LARGE SCALE GENOMIC DNA]</scope>
    <source>
        <strain evidence="6">DTO 134E9</strain>
    </source>
</reference>
<keyword evidence="1" id="KW-0677">Repeat</keyword>
<accession>A0A1L9RN27</accession>
<evidence type="ECO:0000256" key="1">
    <source>
        <dbReference type="ARBA" id="ARBA00022737"/>
    </source>
</evidence>